<organism evidence="1 2">
    <name type="scientific">Flavobacterium calami</name>
    <dbReference type="NCBI Taxonomy" id="3139144"/>
    <lineage>
        <taxon>Bacteria</taxon>
        <taxon>Pseudomonadati</taxon>
        <taxon>Bacteroidota</taxon>
        <taxon>Flavobacteriia</taxon>
        <taxon>Flavobacteriales</taxon>
        <taxon>Flavobacteriaceae</taxon>
        <taxon>Flavobacterium</taxon>
    </lineage>
</organism>
<keyword evidence="2" id="KW-1185">Reference proteome</keyword>
<dbReference type="Proteomes" id="UP001485226">
    <property type="component" value="Unassembled WGS sequence"/>
</dbReference>
<sequence length="359" mass="41321">MNEKERITDLLYSNLYLNLAKNAEGSVIDDTFQMIDVALMYRKLFDLLSSEYYQGKVESLNQFVLVMTKSNEESIDILSEKNFDGNFVGNGKHATDNLIELGIKGKLSLNNSIDCDYISNLAQVSILSTKYSKLRFTYIEGDAIFVLVDGRIIHQISSILSLDETRDFSLKIPASDVKTIISRYVQYFENETFQDKFWKSKKAGHLRDSPEILFSDDLYLFMRDRIKAGRVDHESYIKNTSDRTDVRVITSPNENVFIYEVKWIGKTSGSSNYNKNGAHDRANEGIVQLTKYLTEKKCKQGILIIYDGRLEVEEIKWMNESSWDVRINKPTTILELRKESASKEAEKIIKQNKAEIKKA</sequence>
<proteinExistence type="predicted"/>
<reference evidence="1 2" key="1">
    <citation type="submission" date="2024-04" db="EMBL/GenBank/DDBJ databases">
        <title>Flavobacterium sp. DGU38 16S ribosomal RNA gene Genome sequencing and assembly.</title>
        <authorList>
            <person name="Park S."/>
        </authorList>
    </citation>
    <scope>NUCLEOTIDE SEQUENCE [LARGE SCALE GENOMIC DNA]</scope>
    <source>
        <strain evidence="1 2">DGU38</strain>
    </source>
</reference>
<evidence type="ECO:0000313" key="1">
    <source>
        <dbReference type="EMBL" id="MEL1254073.1"/>
    </source>
</evidence>
<dbReference type="EMBL" id="JBBYHS010000009">
    <property type="protein sequence ID" value="MEL1254073.1"/>
    <property type="molecule type" value="Genomic_DNA"/>
</dbReference>
<dbReference type="RefSeq" id="WP_341692080.1">
    <property type="nucleotide sequence ID" value="NZ_JBBYHS010000009.1"/>
</dbReference>
<gene>
    <name evidence="1" type="ORF">AAEO57_09825</name>
</gene>
<accession>A0ABU9INQ5</accession>
<protein>
    <submittedName>
        <fullName evidence="1">Uncharacterized protein</fullName>
    </submittedName>
</protein>
<evidence type="ECO:0000313" key="2">
    <source>
        <dbReference type="Proteomes" id="UP001485226"/>
    </source>
</evidence>
<name>A0ABU9INQ5_9FLAO</name>
<comment type="caution">
    <text evidence="1">The sequence shown here is derived from an EMBL/GenBank/DDBJ whole genome shotgun (WGS) entry which is preliminary data.</text>
</comment>